<evidence type="ECO:0000313" key="5">
    <source>
        <dbReference type="Proteomes" id="UP001218231"/>
    </source>
</evidence>
<dbReference type="SUPFAM" id="SSF46955">
    <property type="entry name" value="Putative DNA-binding domain"/>
    <property type="match status" value="1"/>
</dbReference>
<proteinExistence type="predicted"/>
<dbReference type="RefSeq" id="WP_273619336.1">
    <property type="nucleotide sequence ID" value="NZ_CP117417.1"/>
</dbReference>
<dbReference type="PANTHER" id="PTHR30204:SF58">
    <property type="entry name" value="HTH-TYPE TRANSCRIPTIONAL REGULATOR YFMP"/>
    <property type="match status" value="1"/>
</dbReference>
<name>A0ABY7U413_9SPHN</name>
<gene>
    <name evidence="4" type="ORF">PQ457_13840</name>
</gene>
<feature type="domain" description="HTH merR-type" evidence="3">
    <location>
        <begin position="19"/>
        <end position="86"/>
    </location>
</feature>
<reference evidence="4 5" key="1">
    <citation type="submission" date="2023-02" db="EMBL/GenBank/DDBJ databases">
        <title>Genome sequence of Novosphingobium humi KACC 19094.</title>
        <authorList>
            <person name="Kim S."/>
            <person name="Heo J."/>
            <person name="Kwon S.-W."/>
        </authorList>
    </citation>
    <scope>NUCLEOTIDE SEQUENCE [LARGE SCALE GENOMIC DNA]</scope>
    <source>
        <strain evidence="4 5">KACC 19094</strain>
    </source>
</reference>
<evidence type="ECO:0000256" key="1">
    <source>
        <dbReference type="ARBA" id="ARBA00023125"/>
    </source>
</evidence>
<dbReference type="Gene3D" id="1.10.1660.10">
    <property type="match status" value="1"/>
</dbReference>
<dbReference type="InterPro" id="IPR047057">
    <property type="entry name" value="MerR_fam"/>
</dbReference>
<evidence type="ECO:0000313" key="4">
    <source>
        <dbReference type="EMBL" id="WCT79044.1"/>
    </source>
</evidence>
<dbReference type="Proteomes" id="UP001218231">
    <property type="component" value="Chromosome"/>
</dbReference>
<keyword evidence="1" id="KW-0238">DNA-binding</keyword>
<dbReference type="PANTHER" id="PTHR30204">
    <property type="entry name" value="REDOX-CYCLING DRUG-SENSING TRANSCRIPTIONAL ACTIVATOR SOXR"/>
    <property type="match status" value="1"/>
</dbReference>
<evidence type="ECO:0000259" key="3">
    <source>
        <dbReference type="PROSITE" id="PS50937"/>
    </source>
</evidence>
<dbReference type="InterPro" id="IPR009061">
    <property type="entry name" value="DNA-bd_dom_put_sf"/>
</dbReference>
<sequence length="141" mass="16147">MDAKQEETGLEDTGKNRDLMGIQEVAGMLGVTHRTLRFYEDKGLIEPRRVGNTRIYARREVARMQLILRGKRLGFTIREISEFLDLYDADPEHVEQSKLLLRRIRERLKLLARQRAAIEETVAELKKLEAETLAEIAAAGG</sequence>
<organism evidence="4 5">
    <name type="scientific">Novosphingobium humi</name>
    <dbReference type="NCBI Taxonomy" id="2282397"/>
    <lineage>
        <taxon>Bacteria</taxon>
        <taxon>Pseudomonadati</taxon>
        <taxon>Pseudomonadota</taxon>
        <taxon>Alphaproteobacteria</taxon>
        <taxon>Sphingomonadales</taxon>
        <taxon>Sphingomonadaceae</taxon>
        <taxon>Novosphingobium</taxon>
    </lineage>
</organism>
<dbReference type="InterPro" id="IPR000551">
    <property type="entry name" value="MerR-type_HTH_dom"/>
</dbReference>
<protein>
    <submittedName>
        <fullName evidence="4">MerR family transcriptional regulator</fullName>
    </submittedName>
</protein>
<keyword evidence="2" id="KW-0175">Coiled coil</keyword>
<dbReference type="PROSITE" id="PS50937">
    <property type="entry name" value="HTH_MERR_2"/>
    <property type="match status" value="1"/>
</dbReference>
<accession>A0ABY7U413</accession>
<dbReference type="SMART" id="SM00422">
    <property type="entry name" value="HTH_MERR"/>
    <property type="match status" value="1"/>
</dbReference>
<evidence type="ECO:0000256" key="2">
    <source>
        <dbReference type="SAM" id="Coils"/>
    </source>
</evidence>
<dbReference type="EMBL" id="CP117417">
    <property type="protein sequence ID" value="WCT79044.1"/>
    <property type="molecule type" value="Genomic_DNA"/>
</dbReference>
<keyword evidence="5" id="KW-1185">Reference proteome</keyword>
<dbReference type="Pfam" id="PF13411">
    <property type="entry name" value="MerR_1"/>
    <property type="match status" value="1"/>
</dbReference>
<feature type="coiled-coil region" evidence="2">
    <location>
        <begin position="94"/>
        <end position="131"/>
    </location>
</feature>